<evidence type="ECO:0000256" key="1">
    <source>
        <dbReference type="SAM" id="MobiDB-lite"/>
    </source>
</evidence>
<dbReference type="Proteomes" id="UP000295604">
    <property type="component" value="Unassembled WGS sequence"/>
</dbReference>
<feature type="transmembrane region" description="Helical" evidence="2">
    <location>
        <begin position="64"/>
        <end position="83"/>
    </location>
</feature>
<protein>
    <submittedName>
        <fullName evidence="3">Uncharacterized protein</fullName>
    </submittedName>
</protein>
<keyword evidence="2" id="KW-1133">Transmembrane helix</keyword>
<keyword evidence="2" id="KW-0812">Transmembrane</keyword>
<feature type="transmembrane region" description="Helical" evidence="2">
    <location>
        <begin position="103"/>
        <end position="123"/>
    </location>
</feature>
<evidence type="ECO:0000256" key="2">
    <source>
        <dbReference type="SAM" id="Phobius"/>
    </source>
</evidence>
<name>A0A4R8T9K8_9PEZI</name>
<accession>A0A4R8T9K8</accession>
<feature type="transmembrane region" description="Helical" evidence="2">
    <location>
        <begin position="135"/>
        <end position="157"/>
    </location>
</feature>
<evidence type="ECO:0000313" key="3">
    <source>
        <dbReference type="EMBL" id="TEA14202.1"/>
    </source>
</evidence>
<sequence length="252" mass="27810">MHRPTAISLRNRAATSSLPPSSSKTIISASPVAGSTLLAVSFCSGAIFIWFLSLRPSLHDLDDVPLLFLQILFLLHTLLYLYVHTGHRCVAPPPEPPSRAVFLHCLGWVLAQVVAFSLVHTSWRASWSETKKNVAVVWMLLSFSTLGLWSFVLISVLGPQVRYRRNPDDVERARGCVRLRKRTTRVRSAPRDVPKDEEAAAAAAAEQIEFKEPPPAYIAPKVGRVQNTIRTESDGPRWTCGSAAAPSKKDAH</sequence>
<feature type="transmembrane region" description="Helical" evidence="2">
    <location>
        <begin position="32"/>
        <end position="52"/>
    </location>
</feature>
<evidence type="ECO:0000313" key="4">
    <source>
        <dbReference type="Proteomes" id="UP000295604"/>
    </source>
</evidence>
<organism evidence="3 4">
    <name type="scientific">Colletotrichum sidae</name>
    <dbReference type="NCBI Taxonomy" id="1347389"/>
    <lineage>
        <taxon>Eukaryota</taxon>
        <taxon>Fungi</taxon>
        <taxon>Dikarya</taxon>
        <taxon>Ascomycota</taxon>
        <taxon>Pezizomycotina</taxon>
        <taxon>Sordariomycetes</taxon>
        <taxon>Hypocreomycetidae</taxon>
        <taxon>Glomerellales</taxon>
        <taxon>Glomerellaceae</taxon>
        <taxon>Colletotrichum</taxon>
        <taxon>Colletotrichum orbiculare species complex</taxon>
    </lineage>
</organism>
<keyword evidence="2" id="KW-0472">Membrane</keyword>
<keyword evidence="4" id="KW-1185">Reference proteome</keyword>
<dbReference type="AlphaFoldDB" id="A0A4R8T9K8"/>
<proteinExistence type="predicted"/>
<dbReference type="EMBL" id="QAPF01000171">
    <property type="protein sequence ID" value="TEA14202.1"/>
    <property type="molecule type" value="Genomic_DNA"/>
</dbReference>
<comment type="caution">
    <text evidence="3">The sequence shown here is derived from an EMBL/GenBank/DDBJ whole genome shotgun (WGS) entry which is preliminary data.</text>
</comment>
<reference evidence="3 4" key="1">
    <citation type="submission" date="2018-11" db="EMBL/GenBank/DDBJ databases">
        <title>Genome sequence and assembly of Colletotrichum sidae.</title>
        <authorList>
            <person name="Gan P."/>
            <person name="Shirasu K."/>
        </authorList>
    </citation>
    <scope>NUCLEOTIDE SEQUENCE [LARGE SCALE GENOMIC DNA]</scope>
    <source>
        <strain evidence="3 4">CBS 518.97</strain>
    </source>
</reference>
<feature type="region of interest" description="Disordered" evidence="1">
    <location>
        <begin position="229"/>
        <end position="252"/>
    </location>
</feature>
<gene>
    <name evidence="3" type="ORF">C8034_v003675</name>
</gene>